<comment type="caution">
    <text evidence="1">The sequence shown here is derived from an EMBL/GenBank/DDBJ whole genome shotgun (WGS) entry which is preliminary data.</text>
</comment>
<gene>
    <name evidence="1" type="ORF">Tci_645565</name>
</gene>
<sequence length="220" mass="24484">MAEFLRFPNFGGCKVADGTLLPHGIVRVTHLTPLADRIEDIPAKTGDMVVAEMPEKKVLAEKEKKKRTKRKAEVIQHVSSPIPLSHSRPLETLTNEAHVSKNAYAGRLDALRNQTDEQSPPRHENVDEHMVDGDAENEHVDENIANEGHNDNTVLTMAEFLRFPNFWGCKVADGTLLPPGIVRVTHLTPLADRIEDIPAKIGDMVVAEMPEKKVLAEKEK</sequence>
<proteinExistence type="predicted"/>
<dbReference type="AlphaFoldDB" id="A0A699K2V1"/>
<protein>
    <submittedName>
        <fullName evidence="1">Uncharacterized protein</fullName>
    </submittedName>
</protein>
<name>A0A699K2V1_TANCI</name>
<organism evidence="1">
    <name type="scientific">Tanacetum cinerariifolium</name>
    <name type="common">Dalmatian daisy</name>
    <name type="synonym">Chrysanthemum cinerariifolium</name>
    <dbReference type="NCBI Taxonomy" id="118510"/>
    <lineage>
        <taxon>Eukaryota</taxon>
        <taxon>Viridiplantae</taxon>
        <taxon>Streptophyta</taxon>
        <taxon>Embryophyta</taxon>
        <taxon>Tracheophyta</taxon>
        <taxon>Spermatophyta</taxon>
        <taxon>Magnoliopsida</taxon>
        <taxon>eudicotyledons</taxon>
        <taxon>Gunneridae</taxon>
        <taxon>Pentapetalae</taxon>
        <taxon>asterids</taxon>
        <taxon>campanulids</taxon>
        <taxon>Asterales</taxon>
        <taxon>Asteraceae</taxon>
        <taxon>Asteroideae</taxon>
        <taxon>Anthemideae</taxon>
        <taxon>Anthemidinae</taxon>
        <taxon>Tanacetum</taxon>
    </lineage>
</organism>
<feature type="non-terminal residue" evidence="1">
    <location>
        <position position="220"/>
    </location>
</feature>
<accession>A0A699K2V1</accession>
<reference evidence="1" key="1">
    <citation type="journal article" date="2019" name="Sci. Rep.">
        <title>Draft genome of Tanacetum cinerariifolium, the natural source of mosquito coil.</title>
        <authorList>
            <person name="Yamashiro T."/>
            <person name="Shiraishi A."/>
            <person name="Satake H."/>
            <person name="Nakayama K."/>
        </authorList>
    </citation>
    <scope>NUCLEOTIDE SEQUENCE</scope>
</reference>
<evidence type="ECO:0000313" key="1">
    <source>
        <dbReference type="EMBL" id="GFA73593.1"/>
    </source>
</evidence>
<dbReference type="EMBL" id="BKCJ010478145">
    <property type="protein sequence ID" value="GFA73593.1"/>
    <property type="molecule type" value="Genomic_DNA"/>
</dbReference>